<comment type="similarity">
    <text evidence="1">Belongs to the SDHAF4 family.</text>
</comment>
<dbReference type="EMBL" id="FPCH01000003">
    <property type="protein sequence ID" value="SFV38079.1"/>
    <property type="molecule type" value="Genomic_DNA"/>
</dbReference>
<proteinExistence type="inferred from homology"/>
<dbReference type="Proteomes" id="UP000199423">
    <property type="component" value="Unassembled WGS sequence"/>
</dbReference>
<reference evidence="4" key="1">
    <citation type="submission" date="2016-10" db="EMBL/GenBank/DDBJ databases">
        <authorList>
            <person name="Varghese N."/>
            <person name="Submissions S."/>
        </authorList>
    </citation>
    <scope>NUCLEOTIDE SEQUENCE [LARGE SCALE GENOMIC DNA]</scope>
    <source>
        <strain evidence="4">DSM 1565</strain>
    </source>
</reference>
<organism evidence="3 4">
    <name type="scientific">Hyphomicrobium facile</name>
    <dbReference type="NCBI Taxonomy" id="51670"/>
    <lineage>
        <taxon>Bacteria</taxon>
        <taxon>Pseudomonadati</taxon>
        <taxon>Pseudomonadota</taxon>
        <taxon>Alphaproteobacteria</taxon>
        <taxon>Hyphomicrobiales</taxon>
        <taxon>Hyphomicrobiaceae</taxon>
        <taxon>Hyphomicrobium</taxon>
    </lineage>
</organism>
<sequence>MTVADRTGEDRTGEVRAGEDQRDDAQPAPRVLTPEAKRALEEAEARRIALAAEPKPPREVGGRDGPDPTRFGDWEKGGITSDF</sequence>
<feature type="compositionally biased region" description="Basic and acidic residues" evidence="2">
    <location>
        <begin position="35"/>
        <end position="47"/>
    </location>
</feature>
<evidence type="ECO:0008006" key="5">
    <source>
        <dbReference type="Google" id="ProtNLM"/>
    </source>
</evidence>
<feature type="region of interest" description="Disordered" evidence="2">
    <location>
        <begin position="1"/>
        <end position="83"/>
    </location>
</feature>
<accession>A0A1I7NTS9</accession>
<keyword evidence="4" id="KW-1185">Reference proteome</keyword>
<evidence type="ECO:0000313" key="4">
    <source>
        <dbReference type="Proteomes" id="UP000199423"/>
    </source>
</evidence>
<evidence type="ECO:0000256" key="2">
    <source>
        <dbReference type="SAM" id="MobiDB-lite"/>
    </source>
</evidence>
<dbReference type="RefSeq" id="WP_092868946.1">
    <property type="nucleotide sequence ID" value="NZ_FPCH01000003.1"/>
</dbReference>
<name>A0A1I7NTS9_9HYPH</name>
<protein>
    <recommendedName>
        <fullName evidence="5">DUF1674 domain-containing protein</fullName>
    </recommendedName>
</protein>
<dbReference type="AlphaFoldDB" id="A0A1I7NTS9"/>
<evidence type="ECO:0000256" key="1">
    <source>
        <dbReference type="ARBA" id="ARBA00005701"/>
    </source>
</evidence>
<gene>
    <name evidence="3" type="ORF">SAMN04488557_3490</name>
</gene>
<dbReference type="Pfam" id="PF07896">
    <property type="entry name" value="DUF1674"/>
    <property type="match status" value="1"/>
</dbReference>
<feature type="compositionally biased region" description="Basic and acidic residues" evidence="2">
    <location>
        <begin position="55"/>
        <end position="76"/>
    </location>
</feature>
<dbReference type="InterPro" id="IPR012875">
    <property type="entry name" value="SDHF4"/>
</dbReference>
<evidence type="ECO:0000313" key="3">
    <source>
        <dbReference type="EMBL" id="SFV38079.1"/>
    </source>
</evidence>
<dbReference type="STRING" id="51670.SAMN04488557_3490"/>
<dbReference type="OrthoDB" id="8481828at2"/>
<feature type="compositionally biased region" description="Basic and acidic residues" evidence="2">
    <location>
        <begin position="1"/>
        <end position="25"/>
    </location>
</feature>